<dbReference type="PANTHER" id="PTHR43788">
    <property type="entry name" value="DNA2/NAM7 HELICASE FAMILY MEMBER"/>
    <property type="match status" value="1"/>
</dbReference>
<dbReference type="Gene3D" id="3.30.1370.50">
    <property type="entry name" value="R3H-like domain"/>
    <property type="match status" value="1"/>
</dbReference>
<evidence type="ECO:0000256" key="3">
    <source>
        <dbReference type="ARBA" id="ARBA00007913"/>
    </source>
</evidence>
<keyword evidence="11" id="KW-0067">ATP-binding</keyword>
<dbReference type="InterPro" id="IPR041677">
    <property type="entry name" value="DNA2/NAM7_AAA_11"/>
</dbReference>
<comment type="caution">
    <text evidence="20">The sequence shown here is derived from an EMBL/GenBank/DDBJ whole genome shotgun (WGS) entry which is preliminary data.</text>
</comment>
<keyword evidence="16" id="KW-0175">Coiled coil</keyword>
<dbReference type="Pfam" id="PF21138">
    <property type="entry name" value="SMUBP-2_HCS1_1B"/>
    <property type="match status" value="1"/>
</dbReference>
<proteinExistence type="inferred from homology"/>
<evidence type="ECO:0000259" key="19">
    <source>
        <dbReference type="PROSITE" id="PS51061"/>
    </source>
</evidence>
<dbReference type="InterPro" id="IPR003593">
    <property type="entry name" value="AAA+_ATPase"/>
</dbReference>
<dbReference type="GO" id="GO:0005737">
    <property type="term" value="C:cytoplasm"/>
    <property type="evidence" value="ECO:0007669"/>
    <property type="project" value="UniProtKB-SubCell"/>
</dbReference>
<keyword evidence="5" id="KW-0479">Metal-binding</keyword>
<dbReference type="PANTHER" id="PTHR43788:SF8">
    <property type="entry name" value="DNA-BINDING PROTEIN SMUBP-2"/>
    <property type="match status" value="1"/>
</dbReference>
<dbReference type="InterPro" id="IPR027417">
    <property type="entry name" value="P-loop_NTPase"/>
</dbReference>
<feature type="compositionally biased region" description="Polar residues" evidence="17">
    <location>
        <begin position="922"/>
        <end position="940"/>
    </location>
</feature>
<dbReference type="FunFam" id="3.40.50.300:FF:001146">
    <property type="entry name" value="DNA-binding protein SMUBP-2 isoform X1"/>
    <property type="match status" value="1"/>
</dbReference>
<dbReference type="InterPro" id="IPR036867">
    <property type="entry name" value="R3H_dom_sf"/>
</dbReference>
<dbReference type="Gene3D" id="2.40.30.270">
    <property type="match status" value="1"/>
</dbReference>
<dbReference type="InterPro" id="IPR048761">
    <property type="entry name" value="SMUBP-2_HCS1_1B"/>
</dbReference>
<evidence type="ECO:0000256" key="4">
    <source>
        <dbReference type="ARBA" id="ARBA00022490"/>
    </source>
</evidence>
<keyword evidence="8" id="KW-0378">Hydrolase</keyword>
<dbReference type="InterPro" id="IPR000058">
    <property type="entry name" value="Znf_AN1"/>
</dbReference>
<evidence type="ECO:0000313" key="20">
    <source>
        <dbReference type="EMBL" id="KAK3798092.1"/>
    </source>
</evidence>
<evidence type="ECO:0000256" key="1">
    <source>
        <dbReference type="ARBA" id="ARBA00004123"/>
    </source>
</evidence>
<dbReference type="GO" id="GO:0016787">
    <property type="term" value="F:hydrolase activity"/>
    <property type="evidence" value="ECO:0007669"/>
    <property type="project" value="UniProtKB-KW"/>
</dbReference>
<keyword evidence="12" id="KW-0694">RNA-binding</keyword>
<evidence type="ECO:0000256" key="13">
    <source>
        <dbReference type="ARBA" id="ARBA00023242"/>
    </source>
</evidence>
<evidence type="ECO:0000313" key="21">
    <source>
        <dbReference type="Proteomes" id="UP001283361"/>
    </source>
</evidence>
<dbReference type="EMBL" id="JAWDGP010000724">
    <property type="protein sequence ID" value="KAK3798092.1"/>
    <property type="molecule type" value="Genomic_DNA"/>
</dbReference>
<evidence type="ECO:0000256" key="15">
    <source>
        <dbReference type="PROSITE-ProRule" id="PRU00449"/>
    </source>
</evidence>
<dbReference type="Pfam" id="PF01428">
    <property type="entry name" value="zf-AN1"/>
    <property type="match status" value="1"/>
</dbReference>
<evidence type="ECO:0000256" key="10">
    <source>
        <dbReference type="ARBA" id="ARBA00022833"/>
    </source>
</evidence>
<dbReference type="SMART" id="SM00154">
    <property type="entry name" value="ZnF_AN1"/>
    <property type="match status" value="1"/>
</dbReference>
<dbReference type="FunFam" id="3.30.1370.50:FF:000002">
    <property type="entry name" value="Immunoglobulin mu DNA-binding protein 2"/>
    <property type="match status" value="1"/>
</dbReference>
<dbReference type="SMART" id="SM00393">
    <property type="entry name" value="R3H"/>
    <property type="match status" value="1"/>
</dbReference>
<accession>A0AAE1E8P4</accession>
<comment type="catalytic activity">
    <reaction evidence="14">
        <text>ATP + H2O = ADP + phosphate + H(+)</text>
        <dbReference type="Rhea" id="RHEA:13065"/>
        <dbReference type="ChEBI" id="CHEBI:15377"/>
        <dbReference type="ChEBI" id="CHEBI:15378"/>
        <dbReference type="ChEBI" id="CHEBI:30616"/>
        <dbReference type="ChEBI" id="CHEBI:43474"/>
        <dbReference type="ChEBI" id="CHEBI:456216"/>
        <dbReference type="EC" id="3.6.4.12"/>
    </reaction>
    <physiologicalReaction direction="left-to-right" evidence="14">
        <dbReference type="Rhea" id="RHEA:13066"/>
    </physiologicalReaction>
</comment>
<evidence type="ECO:0000256" key="14">
    <source>
        <dbReference type="ARBA" id="ARBA00048432"/>
    </source>
</evidence>
<keyword evidence="13" id="KW-0539">Nucleus</keyword>
<evidence type="ECO:0000256" key="9">
    <source>
        <dbReference type="ARBA" id="ARBA00022806"/>
    </source>
</evidence>
<feature type="compositionally biased region" description="Basic and acidic residues" evidence="17">
    <location>
        <begin position="953"/>
        <end position="970"/>
    </location>
</feature>
<dbReference type="GO" id="GO:0003723">
    <property type="term" value="F:RNA binding"/>
    <property type="evidence" value="ECO:0007669"/>
    <property type="project" value="UniProtKB-KW"/>
</dbReference>
<evidence type="ECO:0000256" key="6">
    <source>
        <dbReference type="ARBA" id="ARBA00022741"/>
    </source>
</evidence>
<organism evidence="20 21">
    <name type="scientific">Elysia crispata</name>
    <name type="common">lettuce slug</name>
    <dbReference type="NCBI Taxonomy" id="231223"/>
    <lineage>
        <taxon>Eukaryota</taxon>
        <taxon>Metazoa</taxon>
        <taxon>Spiralia</taxon>
        <taxon>Lophotrochozoa</taxon>
        <taxon>Mollusca</taxon>
        <taxon>Gastropoda</taxon>
        <taxon>Heterobranchia</taxon>
        <taxon>Euthyneura</taxon>
        <taxon>Panpulmonata</taxon>
        <taxon>Sacoglossa</taxon>
        <taxon>Placobranchoidea</taxon>
        <taxon>Plakobranchidae</taxon>
        <taxon>Elysia</taxon>
    </lineage>
</organism>
<dbReference type="Gene3D" id="4.10.1110.10">
    <property type="entry name" value="AN1-like Zinc finger"/>
    <property type="match status" value="1"/>
</dbReference>
<reference evidence="20" key="1">
    <citation type="journal article" date="2023" name="G3 (Bethesda)">
        <title>A reference genome for the long-term kleptoplast-retaining sea slug Elysia crispata morphotype clarki.</title>
        <authorList>
            <person name="Eastman K.E."/>
            <person name="Pendleton A.L."/>
            <person name="Shaikh M.A."/>
            <person name="Suttiyut T."/>
            <person name="Ogas R."/>
            <person name="Tomko P."/>
            <person name="Gavelis G."/>
            <person name="Widhalm J.R."/>
            <person name="Wisecaver J.H."/>
        </authorList>
    </citation>
    <scope>NUCLEOTIDE SEQUENCE</scope>
    <source>
        <strain evidence="20">ECLA1</strain>
    </source>
</reference>
<evidence type="ECO:0000256" key="17">
    <source>
        <dbReference type="SAM" id="MobiDB-lite"/>
    </source>
</evidence>
<dbReference type="Pfam" id="PF13087">
    <property type="entry name" value="AAA_12"/>
    <property type="match status" value="1"/>
</dbReference>
<dbReference type="GO" id="GO:0003677">
    <property type="term" value="F:DNA binding"/>
    <property type="evidence" value="ECO:0007669"/>
    <property type="project" value="InterPro"/>
</dbReference>
<dbReference type="AlphaFoldDB" id="A0AAE1E8P4"/>
<dbReference type="InterPro" id="IPR014001">
    <property type="entry name" value="Helicase_ATP-bd"/>
</dbReference>
<dbReference type="InterPro" id="IPR041679">
    <property type="entry name" value="DNA2/NAM7-like_C"/>
</dbReference>
<feature type="domain" description="R3H" evidence="19">
    <location>
        <begin position="690"/>
        <end position="754"/>
    </location>
</feature>
<keyword evidence="6" id="KW-0547">Nucleotide-binding</keyword>
<keyword evidence="10" id="KW-0862">Zinc</keyword>
<feature type="region of interest" description="Disordered" evidence="17">
    <location>
        <begin position="922"/>
        <end position="982"/>
    </location>
</feature>
<dbReference type="SUPFAM" id="SSF82708">
    <property type="entry name" value="R3H domain"/>
    <property type="match status" value="1"/>
</dbReference>
<dbReference type="CDD" id="cd18044">
    <property type="entry name" value="DEXXQc_SMUBP2"/>
    <property type="match status" value="1"/>
</dbReference>
<dbReference type="PROSITE" id="PS51061">
    <property type="entry name" value="R3H"/>
    <property type="match status" value="1"/>
</dbReference>
<evidence type="ECO:0000256" key="11">
    <source>
        <dbReference type="ARBA" id="ARBA00022840"/>
    </source>
</evidence>
<dbReference type="InterPro" id="IPR047187">
    <property type="entry name" value="SF1_C_Upf1"/>
</dbReference>
<dbReference type="SMART" id="SM00487">
    <property type="entry name" value="DEXDc"/>
    <property type="match status" value="1"/>
</dbReference>
<dbReference type="SUPFAM" id="SSF52540">
    <property type="entry name" value="P-loop containing nucleoside triphosphate hydrolases"/>
    <property type="match status" value="1"/>
</dbReference>
<dbReference type="InterPro" id="IPR050534">
    <property type="entry name" value="Coronavir_polyprotein_1ab"/>
</dbReference>
<sequence>MAVEEYVQKTLDLLDKEREAEIQETQTLLERLSAKELERKGVCLRKLQLRSHRSGLYGRMVAVFEPEPKHKGKNAKQELPSSNITPGDIVGVGLTNSDSTEKPLTSGIVLQVSAFNVSVAFDESQDILDLDDNASYKLTKLANDVTYRRLKVNLNDLVKYRDGPARKLIDTFFYLEEVSGPGGEFPFTFVNEGLDKSQREAVKFALTRREVAIIHGPPGTGKTTTVVEIILQSVAQGLKVLVTAPSNIAVDNLVERLASARISPRLVRLGHPARLMPHLTKFSLDAIVSAAEETDIVRDVRTDIQKTLTKMKKARNSGERKALRDELKHLRKEVSQREERATSEVLSRAQVVLSTLTTASPDGPLKHMKDKAFDLVVIDECSQALEAACWIGLLRGQRCILAGDHLQLPPTIMSREAARGGLELTLMERLLETLVREKERDIVRMLTTQYRMHQDIMEWASHQLYQGKLTAHSSVAAHLLRDLEGVSDTEETRVPLLLIDTAGCDLLELDLPEDVSKGNEGEADVVAAHVENLIKAGVKPVDIAVIAPYNMQVDLLRDRLCSQHPGLEVKSVDGFQGREKEAVVISMVRSNTSGEVGFLSEKRRINVAVTRARRHLAVICDSDTVCRDPFIATLVNYMTNHGDVLSADQILQNLSVGHRPQHFPLPKLTKEAKGSKAKDRAATAPLIPKEEKAEKFRQQLKAFLNDPVKTEYEFSASLNSHDRMVVHEVAEELGLNHTSTGEGKARHIHISKKSPDVASTQAKDVTVRDPPVSDTSVTVVGLSKLEFKEVSEDKNMGDFSKNETSVVKALEHNQCFHEKTSNNEYESTSGVSSCESKSVNQIDNDCHNISNILKSNTCTQRCSSNLCGAVSNSYETGLLNLSHNDEVEQINKKTLPEDTSGCPYCKKSIPVNNKTLHELHCSRQNRPSTAPISSNHVKQNGSGGGGGGKGARKKENLKKPDSQPLKEKKEKVKPKTSHVQKASEVLSKIPDDDFDALISTITALDGKCAFRKCKTLTTTLGRQCVLCDRRFCLAHLTPEIHGCGQAAKEQARRTISREGVLHSGSGIPDKKPNAARRAQLELRMEKKKEELAKSRARQGDKKKT</sequence>
<keyword evidence="21" id="KW-1185">Reference proteome</keyword>
<comment type="similarity">
    <text evidence="3">Belongs to the DNA2/NAM7 helicase family.</text>
</comment>
<name>A0AAE1E8P4_9GAST</name>
<dbReference type="InterPro" id="IPR035896">
    <property type="entry name" value="AN1-like_Znf"/>
</dbReference>
<evidence type="ECO:0000256" key="12">
    <source>
        <dbReference type="ARBA" id="ARBA00022884"/>
    </source>
</evidence>
<dbReference type="GO" id="GO:0043139">
    <property type="term" value="F:5'-3' DNA helicase activity"/>
    <property type="evidence" value="ECO:0007669"/>
    <property type="project" value="TreeGrafter"/>
</dbReference>
<dbReference type="InterPro" id="IPR004483">
    <property type="entry name" value="SMUBP-2/Hcs1-like"/>
</dbReference>
<feature type="coiled-coil region" evidence="16">
    <location>
        <begin position="313"/>
        <end position="344"/>
    </location>
</feature>
<dbReference type="InterPro" id="IPR001374">
    <property type="entry name" value="R3H_dom"/>
</dbReference>
<dbReference type="Gene3D" id="3.40.50.300">
    <property type="entry name" value="P-loop containing nucleotide triphosphate hydrolases"/>
    <property type="match status" value="2"/>
</dbReference>
<gene>
    <name evidence="20" type="ORF">RRG08_034648</name>
</gene>
<dbReference type="Pfam" id="PF13086">
    <property type="entry name" value="AAA_11"/>
    <property type="match status" value="1"/>
</dbReference>
<dbReference type="GO" id="GO:0005634">
    <property type="term" value="C:nucleus"/>
    <property type="evidence" value="ECO:0007669"/>
    <property type="project" value="UniProtKB-SubCell"/>
</dbReference>
<dbReference type="NCBIfam" id="TIGR00376">
    <property type="entry name" value="IGHMBP2 family helicase"/>
    <property type="match status" value="1"/>
</dbReference>
<protein>
    <recommendedName>
        <fullName evidence="22">DNA-binding protein SMUBP-2</fullName>
    </recommendedName>
</protein>
<dbReference type="SUPFAM" id="SSF118310">
    <property type="entry name" value="AN1-like Zinc finger"/>
    <property type="match status" value="1"/>
</dbReference>
<dbReference type="SMART" id="SM00382">
    <property type="entry name" value="AAA"/>
    <property type="match status" value="1"/>
</dbReference>
<dbReference type="Pfam" id="PF01424">
    <property type="entry name" value="R3H"/>
    <property type="match status" value="1"/>
</dbReference>
<comment type="subcellular location">
    <subcellularLocation>
        <location evidence="2">Cytoplasm</location>
    </subcellularLocation>
    <subcellularLocation>
        <location evidence="1">Nucleus</location>
    </subcellularLocation>
</comment>
<evidence type="ECO:0000259" key="18">
    <source>
        <dbReference type="PROSITE" id="PS51039"/>
    </source>
</evidence>
<dbReference type="InterPro" id="IPR034072">
    <property type="entry name" value="R3H_Smubp-2"/>
</dbReference>
<dbReference type="CDD" id="cd02641">
    <property type="entry name" value="R3H_Smubp-2_like"/>
    <property type="match status" value="1"/>
</dbReference>
<feature type="domain" description="AN1-type" evidence="18">
    <location>
        <begin position="1002"/>
        <end position="1051"/>
    </location>
</feature>
<evidence type="ECO:0000256" key="16">
    <source>
        <dbReference type="SAM" id="Coils"/>
    </source>
</evidence>
<feature type="region of interest" description="Disordered" evidence="17">
    <location>
        <begin position="738"/>
        <end position="773"/>
    </location>
</feature>
<keyword evidence="7 15" id="KW-0863">Zinc-finger</keyword>
<evidence type="ECO:0000256" key="7">
    <source>
        <dbReference type="ARBA" id="ARBA00022771"/>
    </source>
</evidence>
<evidence type="ECO:0000256" key="2">
    <source>
        <dbReference type="ARBA" id="ARBA00004496"/>
    </source>
</evidence>
<dbReference type="GO" id="GO:0008270">
    <property type="term" value="F:zinc ion binding"/>
    <property type="evidence" value="ECO:0007669"/>
    <property type="project" value="UniProtKB-KW"/>
</dbReference>
<dbReference type="Proteomes" id="UP001283361">
    <property type="component" value="Unassembled WGS sequence"/>
</dbReference>
<keyword evidence="9" id="KW-0347">Helicase</keyword>
<dbReference type="CDD" id="cd18808">
    <property type="entry name" value="SF1_C_Upf1"/>
    <property type="match status" value="1"/>
</dbReference>
<dbReference type="GO" id="GO:0005524">
    <property type="term" value="F:ATP binding"/>
    <property type="evidence" value="ECO:0007669"/>
    <property type="project" value="UniProtKB-KW"/>
</dbReference>
<keyword evidence="4" id="KW-0963">Cytoplasm</keyword>
<evidence type="ECO:0000256" key="5">
    <source>
        <dbReference type="ARBA" id="ARBA00022723"/>
    </source>
</evidence>
<evidence type="ECO:0008006" key="22">
    <source>
        <dbReference type="Google" id="ProtNLM"/>
    </source>
</evidence>
<dbReference type="PROSITE" id="PS51039">
    <property type="entry name" value="ZF_AN1"/>
    <property type="match status" value="1"/>
</dbReference>
<evidence type="ECO:0000256" key="8">
    <source>
        <dbReference type="ARBA" id="ARBA00022801"/>
    </source>
</evidence>